<dbReference type="GO" id="GO:0031501">
    <property type="term" value="C:mannosyltransferase complex"/>
    <property type="evidence" value="ECO:0007669"/>
    <property type="project" value="TreeGrafter"/>
</dbReference>
<dbReference type="AlphaFoldDB" id="A0A0G1GVM5"/>
<keyword evidence="5" id="KW-0808">Transferase</keyword>
<sequence length="334" mass="38463">MVPLHIGYNGPSPWANHDGIYYLRIAEYGYFHLSEAFFPFYPILISSFRKLFDVPYWIIGTYISLASYSIGVLIFHSYVYGTNKHTALWTVVFLITFPTSFFFCAVYTEGLFFLLSVLVYVFSKRKLWMWAGIFGALASATKLFGALLLFYAAIEYISQKPKKILLRDIVSILCIPMGLIVYMTYLYVAKGDPLYFFHMQPLFGANRTDGIIILPQVVWRYLKILFTAFLQPTPVSYFISIVELIATLFGYCVLWLGWKMKTSWSDLMYSFLVITLPTLTGTLSSMPRYILSAFPLFLILGKLDNRSLQYSIVLLFVILQIILSALFLRGWFVA</sequence>
<dbReference type="UniPathway" id="UPA00196"/>
<keyword evidence="9 10" id="KW-0472">Membrane</keyword>
<evidence type="ECO:0000256" key="6">
    <source>
        <dbReference type="ARBA" id="ARBA00022692"/>
    </source>
</evidence>
<dbReference type="PANTHER" id="PTHR12468">
    <property type="entry name" value="GPI MANNOSYLTRANSFERASE 2"/>
    <property type="match status" value="1"/>
</dbReference>
<name>A0A0G1GVM5_9BACT</name>
<dbReference type="GO" id="GO:0016020">
    <property type="term" value="C:membrane"/>
    <property type="evidence" value="ECO:0007669"/>
    <property type="project" value="GOC"/>
</dbReference>
<reference evidence="11 12" key="1">
    <citation type="journal article" date="2015" name="Nature">
        <title>rRNA introns, odd ribosomes, and small enigmatic genomes across a large radiation of phyla.</title>
        <authorList>
            <person name="Brown C.T."/>
            <person name="Hug L.A."/>
            <person name="Thomas B.C."/>
            <person name="Sharon I."/>
            <person name="Castelle C.J."/>
            <person name="Singh A."/>
            <person name="Wilkins M.J."/>
            <person name="Williams K.H."/>
            <person name="Banfield J.F."/>
        </authorList>
    </citation>
    <scope>NUCLEOTIDE SEQUENCE [LARGE SCALE GENOMIC DNA]</scope>
</reference>
<evidence type="ECO:0000256" key="2">
    <source>
        <dbReference type="ARBA" id="ARBA00004687"/>
    </source>
</evidence>
<evidence type="ECO:0000256" key="1">
    <source>
        <dbReference type="ARBA" id="ARBA00004477"/>
    </source>
</evidence>
<feature type="transmembrane region" description="Helical" evidence="10">
    <location>
        <begin position="87"/>
        <end position="108"/>
    </location>
</feature>
<dbReference type="Proteomes" id="UP000034617">
    <property type="component" value="Unassembled WGS sequence"/>
</dbReference>
<evidence type="ECO:0000256" key="3">
    <source>
        <dbReference type="ARBA" id="ARBA00022502"/>
    </source>
</evidence>
<feature type="transmembrane region" description="Helical" evidence="10">
    <location>
        <begin position="128"/>
        <end position="152"/>
    </location>
</feature>
<evidence type="ECO:0000256" key="7">
    <source>
        <dbReference type="ARBA" id="ARBA00022824"/>
    </source>
</evidence>
<organism evidence="11 12">
    <name type="scientific">Candidatus Gottesmanbacteria bacterium GW2011_GWB1_44_11c</name>
    <dbReference type="NCBI Taxonomy" id="1618447"/>
    <lineage>
        <taxon>Bacteria</taxon>
        <taxon>Candidatus Gottesmaniibacteriota</taxon>
    </lineage>
</organism>
<feature type="transmembrane region" description="Helical" evidence="10">
    <location>
        <begin position="164"/>
        <end position="188"/>
    </location>
</feature>
<keyword evidence="8 10" id="KW-1133">Transmembrane helix</keyword>
<evidence type="ECO:0000256" key="10">
    <source>
        <dbReference type="SAM" id="Phobius"/>
    </source>
</evidence>
<keyword evidence="7" id="KW-0256">Endoplasmic reticulum</keyword>
<evidence type="ECO:0000256" key="4">
    <source>
        <dbReference type="ARBA" id="ARBA00022676"/>
    </source>
</evidence>
<feature type="transmembrane region" description="Helical" evidence="10">
    <location>
        <begin position="310"/>
        <end position="332"/>
    </location>
</feature>
<dbReference type="GO" id="GO:0000009">
    <property type="term" value="F:alpha-1,6-mannosyltransferase activity"/>
    <property type="evidence" value="ECO:0007669"/>
    <property type="project" value="InterPro"/>
</dbReference>
<evidence type="ECO:0000256" key="9">
    <source>
        <dbReference type="ARBA" id="ARBA00023136"/>
    </source>
</evidence>
<dbReference type="EMBL" id="LCHM01000001">
    <property type="protein sequence ID" value="KKT39136.1"/>
    <property type="molecule type" value="Genomic_DNA"/>
</dbReference>
<keyword evidence="6 10" id="KW-0812">Transmembrane</keyword>
<keyword evidence="3" id="KW-0337">GPI-anchor biosynthesis</keyword>
<comment type="caution">
    <text evidence="11">The sequence shown here is derived from an EMBL/GenBank/DDBJ whole genome shotgun (WGS) entry which is preliminary data.</text>
</comment>
<keyword evidence="4" id="KW-0328">Glycosyltransferase</keyword>
<dbReference type="GO" id="GO:0006506">
    <property type="term" value="P:GPI anchor biosynthetic process"/>
    <property type="evidence" value="ECO:0007669"/>
    <property type="project" value="UniProtKB-UniPathway"/>
</dbReference>
<evidence type="ECO:0000313" key="11">
    <source>
        <dbReference type="EMBL" id="KKT39136.1"/>
    </source>
</evidence>
<evidence type="ECO:0000313" key="12">
    <source>
        <dbReference type="Proteomes" id="UP000034617"/>
    </source>
</evidence>
<feature type="transmembrane region" description="Helical" evidence="10">
    <location>
        <begin position="235"/>
        <end position="257"/>
    </location>
</feature>
<evidence type="ECO:0000256" key="8">
    <source>
        <dbReference type="ARBA" id="ARBA00022989"/>
    </source>
</evidence>
<accession>A0A0G1GVM5</accession>
<proteinExistence type="predicted"/>
<gene>
    <name evidence="11" type="ORF">UW22_C0001G0047</name>
</gene>
<dbReference type="InterPro" id="IPR007315">
    <property type="entry name" value="PIG-V/Gpi18"/>
</dbReference>
<feature type="transmembrane region" description="Helical" evidence="10">
    <location>
        <begin position="54"/>
        <end position="75"/>
    </location>
</feature>
<protein>
    <recommendedName>
        <fullName evidence="13">Glycosyltransferase RgtA/B/C/D-like domain-containing protein</fullName>
    </recommendedName>
</protein>
<evidence type="ECO:0000256" key="5">
    <source>
        <dbReference type="ARBA" id="ARBA00022679"/>
    </source>
</evidence>
<feature type="transmembrane region" description="Helical" evidence="10">
    <location>
        <begin position="269"/>
        <end position="290"/>
    </location>
</feature>
<dbReference type="GO" id="GO:0004376">
    <property type="term" value="F:GPI mannosyltransferase activity"/>
    <property type="evidence" value="ECO:0007669"/>
    <property type="project" value="InterPro"/>
</dbReference>
<comment type="subcellular location">
    <subcellularLocation>
        <location evidence="1">Endoplasmic reticulum membrane</location>
        <topology evidence="1">Multi-pass membrane protein</topology>
    </subcellularLocation>
</comment>
<evidence type="ECO:0008006" key="13">
    <source>
        <dbReference type="Google" id="ProtNLM"/>
    </source>
</evidence>
<comment type="pathway">
    <text evidence="2">Glycolipid biosynthesis; glycosylphosphatidylinositol-anchor biosynthesis.</text>
</comment>
<dbReference type="PANTHER" id="PTHR12468:SF2">
    <property type="entry name" value="GPI MANNOSYLTRANSFERASE 2"/>
    <property type="match status" value="1"/>
</dbReference>